<reference evidence="2" key="1">
    <citation type="journal article" name="Emerg. Infect. Dis.">
        <title>Two cases of a newly characterized neisseria species.</title>
        <authorList>
            <person name="Mustapha M."/>
            <person name="Lemos A.P.S."/>
            <person name="Harrison L.H."/>
            <person name="Vantyne D."/>
            <person name="Sacchi C.T."/>
        </authorList>
    </citation>
    <scope>NUCLEOTIDE SEQUENCE</scope>
    <source>
        <strain evidence="2">N.95.16</strain>
    </source>
</reference>
<gene>
    <name evidence="1" type="ORF">GJU80_10885</name>
    <name evidence="2" type="ORF">GJU80_11925</name>
</gene>
<dbReference type="EMBL" id="WJXO01000001">
    <property type="protein sequence ID" value="MRN38963.1"/>
    <property type="molecule type" value="Genomic_DNA"/>
</dbReference>
<comment type="caution">
    <text evidence="2">The sequence shown here is derived from an EMBL/GenBank/DDBJ whole genome shotgun (WGS) entry which is preliminary data.</text>
</comment>
<organism evidence="2 3">
    <name type="scientific">Neisseria brasiliensis</name>
    <dbReference type="NCBI Taxonomy" id="2666100"/>
    <lineage>
        <taxon>Bacteria</taxon>
        <taxon>Pseudomonadati</taxon>
        <taxon>Pseudomonadota</taxon>
        <taxon>Betaproteobacteria</taxon>
        <taxon>Neisseriales</taxon>
        <taxon>Neisseriaceae</taxon>
        <taxon>Neisseria</taxon>
    </lineage>
</organism>
<keyword evidence="3" id="KW-1185">Reference proteome</keyword>
<evidence type="ECO:0000313" key="3">
    <source>
        <dbReference type="Proteomes" id="UP000486297"/>
    </source>
</evidence>
<accession>A0A7X2H1V9</accession>
<name>A0A7X2H1V9_9NEIS</name>
<evidence type="ECO:0000313" key="1">
    <source>
        <dbReference type="EMBL" id="MRN38963.1"/>
    </source>
</evidence>
<dbReference type="Proteomes" id="UP000486297">
    <property type="component" value="Unassembled WGS sequence"/>
</dbReference>
<evidence type="ECO:0000313" key="2">
    <source>
        <dbReference type="EMBL" id="MRN39162.1"/>
    </source>
</evidence>
<dbReference type="EMBL" id="WJXO01000002">
    <property type="protein sequence ID" value="MRN39162.1"/>
    <property type="molecule type" value="Genomic_DNA"/>
</dbReference>
<dbReference type="AlphaFoldDB" id="A0A7X2H1V9"/>
<dbReference type="RefSeq" id="WP_095503813.1">
    <property type="nucleotide sequence ID" value="NZ_WJXO01000001.1"/>
</dbReference>
<sequence>MIEYVKHLMAGMVSAVLLFAVGVLLHTCTAQPVQAQGASLERAADVAAQAEVMKMEAQYDSMSADSKMEGVVYE</sequence>
<proteinExistence type="predicted"/>
<protein>
    <submittedName>
        <fullName evidence="2">Uncharacterized protein</fullName>
    </submittedName>
</protein>